<name>A0A085ZEQ6_9FLAO</name>
<evidence type="ECO:0000313" key="1">
    <source>
        <dbReference type="EMBL" id="KFF02920.1"/>
    </source>
</evidence>
<gene>
    <name evidence="1" type="ORF">IW19_22470</name>
</gene>
<dbReference type="EMBL" id="JPRL01000003">
    <property type="protein sequence ID" value="KFF02920.1"/>
    <property type="molecule type" value="Genomic_DNA"/>
</dbReference>
<accession>A0A085ZEQ6</accession>
<evidence type="ECO:0008006" key="3">
    <source>
        <dbReference type="Google" id="ProtNLM"/>
    </source>
</evidence>
<dbReference type="OrthoDB" id="1491115at2"/>
<dbReference type="Pfam" id="PF10009">
    <property type="entry name" value="DUF2252"/>
    <property type="match status" value="1"/>
</dbReference>
<dbReference type="STRING" id="362418.IW19_22470"/>
<dbReference type="Proteomes" id="UP000028715">
    <property type="component" value="Unassembled WGS sequence"/>
</dbReference>
<comment type="caution">
    <text evidence="1">The sequence shown here is derived from an EMBL/GenBank/DDBJ whole genome shotgun (WGS) entry which is preliminary data.</text>
</comment>
<proteinExistence type="predicted"/>
<dbReference type="PANTHER" id="PTHR39441">
    <property type="entry name" value="DUF2252 DOMAIN-CONTAINING PROTEIN"/>
    <property type="match status" value="1"/>
</dbReference>
<dbReference type="PANTHER" id="PTHR39441:SF1">
    <property type="entry name" value="DUF2252 DOMAIN-CONTAINING PROTEIN"/>
    <property type="match status" value="1"/>
</dbReference>
<dbReference type="AlphaFoldDB" id="A0A085ZEQ6"/>
<evidence type="ECO:0000313" key="2">
    <source>
        <dbReference type="Proteomes" id="UP000028715"/>
    </source>
</evidence>
<organism evidence="1 2">
    <name type="scientific">Flavobacterium reichenbachii</name>
    <dbReference type="NCBI Taxonomy" id="362418"/>
    <lineage>
        <taxon>Bacteria</taxon>
        <taxon>Pseudomonadati</taxon>
        <taxon>Bacteroidota</taxon>
        <taxon>Flavobacteriia</taxon>
        <taxon>Flavobacteriales</taxon>
        <taxon>Flavobacteriaceae</taxon>
        <taxon>Flavobacterium</taxon>
    </lineage>
</organism>
<dbReference type="RefSeq" id="WP_035689619.1">
    <property type="nucleotide sequence ID" value="NZ_JPRL01000003.1"/>
</dbReference>
<keyword evidence="2" id="KW-1185">Reference proteome</keyword>
<protein>
    <recommendedName>
        <fullName evidence="3">DUF2252 domain-containing protein</fullName>
    </recommendedName>
</protein>
<reference evidence="1 2" key="1">
    <citation type="submission" date="2014-07" db="EMBL/GenBank/DDBJ databases">
        <title>Genome of Flavobacterium reichenbachii LMG 25512.</title>
        <authorList>
            <person name="Stropko S.J."/>
            <person name="Pipes S.E."/>
            <person name="Newman J.D."/>
        </authorList>
    </citation>
    <scope>NUCLEOTIDE SEQUENCE [LARGE SCALE GENOMIC DNA]</scope>
    <source>
        <strain evidence="1 2">LMG 25512</strain>
    </source>
</reference>
<dbReference type="InterPro" id="IPR018721">
    <property type="entry name" value="DUF2252"/>
</dbReference>
<dbReference type="eggNOG" id="COG4320">
    <property type="taxonomic scope" value="Bacteria"/>
</dbReference>
<sequence length="459" mass="52301">MSSENPEILNLKQLKQTRKDQYAFGRSLRKNCSRASHGKFQVTERNVAELHIERTRGRIEELLPIRYQRILESPFTHYRGAAGIMAADLGVQKSTALQIQICGDCHLMNFGGFATPERNIIFDINDFDETAVAPWEWDLKRLAASFTIAARHKGFSKAKSKKIAEIVVSSYAKNMRKYAEMSALQVWYEDIRFEDMIKSGNDTLSKKLDQKRLEKASERTPHEKEFEKMTEIKDGKVIILDHPPLIYHLEDSKQEAFLNRAENAFLRYKETLPDDRKVLLENYKIQDVAVKVVGVGSVGTWCGVILLLSDSGDPLFLQFKEAYESVLTPFTGKSEYEHHGQRVVNGQRLMQSASDIFLGWTSDNSGRNYYVRQMRDAKIKPVIETMNFKNLVHYASSCGWALAQAHARTGKAAAIAGYIGKSDKFKKAISRFSVAYTKQNKKDYYALLTAVEKGIIKLE</sequence>